<dbReference type="EMBL" id="UASO01000004">
    <property type="protein sequence ID" value="SQC20162.1"/>
    <property type="molecule type" value="Genomic_DNA"/>
</dbReference>
<proteinExistence type="predicted"/>
<sequence>MLNYFRVAGCATTRSGELVEFVYIVDARSAISAKAEALNQARNERLSHIQITRIREVAA</sequence>
<organism evidence="1 2">
    <name type="scientific">Klebsiella pneumoniae</name>
    <dbReference type="NCBI Taxonomy" id="573"/>
    <lineage>
        <taxon>Bacteria</taxon>
        <taxon>Pseudomonadati</taxon>
        <taxon>Pseudomonadota</taxon>
        <taxon>Gammaproteobacteria</taxon>
        <taxon>Enterobacterales</taxon>
        <taxon>Enterobacteriaceae</taxon>
        <taxon>Klebsiella/Raoultella group</taxon>
        <taxon>Klebsiella</taxon>
        <taxon>Klebsiella pneumoniae complex</taxon>
    </lineage>
</organism>
<protein>
    <submittedName>
        <fullName evidence="1">Uncharacterized protein</fullName>
    </submittedName>
</protein>
<dbReference type="AlphaFoldDB" id="A0A2X3CSA2"/>
<accession>A0A2X3CSA2</accession>
<gene>
    <name evidence="1" type="ORF">NCTC9645_01441</name>
</gene>
<dbReference type="Proteomes" id="UP000250675">
    <property type="component" value="Unassembled WGS sequence"/>
</dbReference>
<evidence type="ECO:0000313" key="2">
    <source>
        <dbReference type="Proteomes" id="UP000250675"/>
    </source>
</evidence>
<reference evidence="1 2" key="1">
    <citation type="submission" date="2018-06" db="EMBL/GenBank/DDBJ databases">
        <authorList>
            <consortium name="Pathogen Informatics"/>
            <person name="Doyle S."/>
        </authorList>
    </citation>
    <scope>NUCLEOTIDE SEQUENCE [LARGE SCALE GENOMIC DNA]</scope>
    <source>
        <strain evidence="1 2">NCTC9645</strain>
    </source>
</reference>
<name>A0A2X3CSA2_KLEPN</name>
<evidence type="ECO:0000313" key="1">
    <source>
        <dbReference type="EMBL" id="SQC20162.1"/>
    </source>
</evidence>